<feature type="transmembrane region" description="Helical" evidence="6">
    <location>
        <begin position="75"/>
        <end position="97"/>
    </location>
</feature>
<dbReference type="GO" id="GO:0052621">
    <property type="term" value="F:diguanylate cyclase activity"/>
    <property type="evidence" value="ECO:0007669"/>
    <property type="project" value="TreeGrafter"/>
</dbReference>
<dbReference type="Gene3D" id="3.30.70.270">
    <property type="match status" value="1"/>
</dbReference>
<keyword evidence="3 6" id="KW-0812">Transmembrane</keyword>
<dbReference type="GO" id="GO:0043709">
    <property type="term" value="P:cell adhesion involved in single-species biofilm formation"/>
    <property type="evidence" value="ECO:0007669"/>
    <property type="project" value="TreeGrafter"/>
</dbReference>
<dbReference type="GO" id="GO:0005886">
    <property type="term" value="C:plasma membrane"/>
    <property type="evidence" value="ECO:0007669"/>
    <property type="project" value="UniProtKB-SubCell"/>
</dbReference>
<dbReference type="Proteomes" id="UP000281498">
    <property type="component" value="Unassembled WGS sequence"/>
</dbReference>
<dbReference type="InterPro" id="IPR050469">
    <property type="entry name" value="Diguanylate_Cyclase"/>
</dbReference>
<dbReference type="RefSeq" id="WP_110934623.1">
    <property type="nucleotide sequence ID" value="NZ_KZ614146.1"/>
</dbReference>
<dbReference type="SMART" id="SM00267">
    <property type="entry name" value="GGDEF"/>
    <property type="match status" value="1"/>
</dbReference>
<reference evidence="8 9" key="1">
    <citation type="submission" date="2017-10" db="EMBL/GenBank/DDBJ databases">
        <title>Bacillus sp. nov., a halophilic bacterium isolated from a Keqin Lake.</title>
        <authorList>
            <person name="Wang H."/>
        </authorList>
    </citation>
    <scope>NUCLEOTIDE SEQUENCE [LARGE SCALE GENOMIC DNA]</scope>
    <source>
        <strain evidence="8 9">KCTC 13187</strain>
    </source>
</reference>
<sequence length="366" mass="41783">MYSHPIFFFFLENMALIIALMFLGLKLKEFILLKIDNPLRYMWLSALFIGFLSFSIMFHPLLLEGMRLDLREVPLFFISYIGGWKLGILSAILPGIFRFSLGGPTLTEGIIQGILLPVLIGALFHNKKVLNHPYTIINIKHMIIGFIVFEVIKTGLMLWTTPITFSISIAMFFFATVAILGIGLMLNDFNRNAMSRKELEFLSNYDSMTHLPNIRYFKNEVHKLISHKIPVSICMFDVDYFKHYNDTNGHPAGDEVLRIIGRLLKESVKEGDMIARYGGEEFIICYSNVTSSEDVTVTAETFRKKVEEYIFKNEETQPNVDVTISIGVTIPSQNKTLDELIGEADKALYQSKQNGRNQVTIFKSSM</sequence>
<gene>
    <name evidence="8" type="ORF">CR203_14130</name>
</gene>
<name>A0A3A9K3P6_9BACI</name>
<keyword evidence="4 6" id="KW-1133">Transmembrane helix</keyword>
<feature type="transmembrane region" description="Helical" evidence="6">
    <location>
        <begin position="41"/>
        <end position="63"/>
    </location>
</feature>
<proteinExistence type="predicted"/>
<dbReference type="GO" id="GO:1902201">
    <property type="term" value="P:negative regulation of bacterial-type flagellum-dependent cell motility"/>
    <property type="evidence" value="ECO:0007669"/>
    <property type="project" value="TreeGrafter"/>
</dbReference>
<evidence type="ECO:0000313" key="8">
    <source>
        <dbReference type="EMBL" id="RKL66959.1"/>
    </source>
</evidence>
<dbReference type="AlphaFoldDB" id="A0A3A9K3P6"/>
<dbReference type="PANTHER" id="PTHR45138:SF9">
    <property type="entry name" value="DIGUANYLATE CYCLASE DGCM-RELATED"/>
    <property type="match status" value="1"/>
</dbReference>
<dbReference type="PROSITE" id="PS50887">
    <property type="entry name" value="GGDEF"/>
    <property type="match status" value="1"/>
</dbReference>
<organism evidence="8 9">
    <name type="scientific">Salipaludibacillus neizhouensis</name>
    <dbReference type="NCBI Taxonomy" id="885475"/>
    <lineage>
        <taxon>Bacteria</taxon>
        <taxon>Bacillati</taxon>
        <taxon>Bacillota</taxon>
        <taxon>Bacilli</taxon>
        <taxon>Bacillales</taxon>
        <taxon>Bacillaceae</taxon>
    </lineage>
</organism>
<comment type="caution">
    <text evidence="8">The sequence shown here is derived from an EMBL/GenBank/DDBJ whole genome shotgun (WGS) entry which is preliminary data.</text>
</comment>
<feature type="domain" description="GGDEF" evidence="7">
    <location>
        <begin position="229"/>
        <end position="364"/>
    </location>
</feature>
<dbReference type="NCBIfam" id="TIGR00254">
    <property type="entry name" value="GGDEF"/>
    <property type="match status" value="1"/>
</dbReference>
<keyword evidence="2" id="KW-1003">Cell membrane</keyword>
<evidence type="ECO:0000256" key="3">
    <source>
        <dbReference type="ARBA" id="ARBA00022692"/>
    </source>
</evidence>
<evidence type="ECO:0000259" key="7">
    <source>
        <dbReference type="PROSITE" id="PS50887"/>
    </source>
</evidence>
<feature type="transmembrane region" description="Helical" evidence="6">
    <location>
        <begin position="165"/>
        <end position="186"/>
    </location>
</feature>
<feature type="transmembrane region" description="Helical" evidence="6">
    <location>
        <begin position="7"/>
        <end position="25"/>
    </location>
</feature>
<dbReference type="Pfam" id="PF07694">
    <property type="entry name" value="5TM-5TMR_LYT"/>
    <property type="match status" value="1"/>
</dbReference>
<dbReference type="InterPro" id="IPR043128">
    <property type="entry name" value="Rev_trsase/Diguanyl_cyclase"/>
</dbReference>
<dbReference type="GO" id="GO:0000155">
    <property type="term" value="F:phosphorelay sensor kinase activity"/>
    <property type="evidence" value="ECO:0007669"/>
    <property type="project" value="InterPro"/>
</dbReference>
<keyword evidence="9" id="KW-1185">Reference proteome</keyword>
<dbReference type="PANTHER" id="PTHR45138">
    <property type="entry name" value="REGULATORY COMPONENTS OF SENSORY TRANSDUCTION SYSTEM"/>
    <property type="match status" value="1"/>
</dbReference>
<evidence type="ECO:0000256" key="1">
    <source>
        <dbReference type="ARBA" id="ARBA00004651"/>
    </source>
</evidence>
<dbReference type="InterPro" id="IPR029787">
    <property type="entry name" value="Nucleotide_cyclase"/>
</dbReference>
<evidence type="ECO:0000256" key="5">
    <source>
        <dbReference type="ARBA" id="ARBA00023136"/>
    </source>
</evidence>
<dbReference type="GO" id="GO:0071555">
    <property type="term" value="P:cell wall organization"/>
    <property type="evidence" value="ECO:0007669"/>
    <property type="project" value="InterPro"/>
</dbReference>
<dbReference type="OrthoDB" id="9759607at2"/>
<dbReference type="SUPFAM" id="SSF55073">
    <property type="entry name" value="Nucleotide cyclase"/>
    <property type="match status" value="1"/>
</dbReference>
<evidence type="ECO:0000256" key="6">
    <source>
        <dbReference type="SAM" id="Phobius"/>
    </source>
</evidence>
<evidence type="ECO:0000313" key="9">
    <source>
        <dbReference type="Proteomes" id="UP000281498"/>
    </source>
</evidence>
<dbReference type="FunFam" id="3.30.70.270:FF:000001">
    <property type="entry name" value="Diguanylate cyclase domain protein"/>
    <property type="match status" value="1"/>
</dbReference>
<dbReference type="InterPro" id="IPR000160">
    <property type="entry name" value="GGDEF_dom"/>
</dbReference>
<protein>
    <submittedName>
        <fullName evidence="8">GGDEF domain-containing protein</fullName>
    </submittedName>
</protein>
<dbReference type="CDD" id="cd01949">
    <property type="entry name" value="GGDEF"/>
    <property type="match status" value="1"/>
</dbReference>
<feature type="transmembrane region" description="Helical" evidence="6">
    <location>
        <begin position="137"/>
        <end position="159"/>
    </location>
</feature>
<feature type="transmembrane region" description="Helical" evidence="6">
    <location>
        <begin position="109"/>
        <end position="125"/>
    </location>
</feature>
<dbReference type="InterPro" id="IPR011620">
    <property type="entry name" value="Sig_transdc_His_kinase_LytS_TM"/>
</dbReference>
<dbReference type="Pfam" id="PF00990">
    <property type="entry name" value="GGDEF"/>
    <property type="match status" value="1"/>
</dbReference>
<accession>A0A3A9K3P6</accession>
<evidence type="ECO:0000256" key="4">
    <source>
        <dbReference type="ARBA" id="ARBA00022989"/>
    </source>
</evidence>
<keyword evidence="5 6" id="KW-0472">Membrane</keyword>
<evidence type="ECO:0000256" key="2">
    <source>
        <dbReference type="ARBA" id="ARBA00022475"/>
    </source>
</evidence>
<comment type="subcellular location">
    <subcellularLocation>
        <location evidence="1">Cell membrane</location>
        <topology evidence="1">Multi-pass membrane protein</topology>
    </subcellularLocation>
</comment>
<dbReference type="EMBL" id="PDOE01000005">
    <property type="protein sequence ID" value="RKL66959.1"/>
    <property type="molecule type" value="Genomic_DNA"/>
</dbReference>